<dbReference type="Proteomes" id="UP000650582">
    <property type="component" value="Unassembled WGS sequence"/>
</dbReference>
<comment type="caution">
    <text evidence="17">The sequence shown here is derived from an EMBL/GenBank/DDBJ whole genome shotgun (WGS) entry which is preliminary data.</text>
</comment>
<evidence type="ECO:0000256" key="13">
    <source>
        <dbReference type="ARBA" id="ARBA00023150"/>
    </source>
</evidence>
<dbReference type="Gene3D" id="3.20.20.70">
    <property type="entry name" value="Aldolase class I"/>
    <property type="match status" value="1"/>
</dbReference>
<dbReference type="CDD" id="cd21117">
    <property type="entry name" value="Twitch_MoaA"/>
    <property type="match status" value="1"/>
</dbReference>
<dbReference type="Gene3D" id="3.30.70.640">
    <property type="entry name" value="Molybdopterin cofactor biosynthesis C (MoaC) domain"/>
    <property type="match status" value="1"/>
</dbReference>
<dbReference type="GO" id="GO:0005525">
    <property type="term" value="F:GTP binding"/>
    <property type="evidence" value="ECO:0007669"/>
    <property type="project" value="UniProtKB-KW"/>
</dbReference>
<dbReference type="InterPro" id="IPR007197">
    <property type="entry name" value="rSAM"/>
</dbReference>
<keyword evidence="11" id="KW-0411">Iron-sulfur</keyword>
<comment type="catalytic activity">
    <reaction evidence="15">
        <text>GTP + AH2 + S-adenosyl-L-methionine = (8S)-3',8-cyclo-7,8-dihydroguanosine 5'-triphosphate + 5'-deoxyadenosine + L-methionine + A + H(+)</text>
        <dbReference type="Rhea" id="RHEA:49576"/>
        <dbReference type="ChEBI" id="CHEBI:13193"/>
        <dbReference type="ChEBI" id="CHEBI:15378"/>
        <dbReference type="ChEBI" id="CHEBI:17319"/>
        <dbReference type="ChEBI" id="CHEBI:17499"/>
        <dbReference type="ChEBI" id="CHEBI:37565"/>
        <dbReference type="ChEBI" id="CHEBI:57844"/>
        <dbReference type="ChEBI" id="CHEBI:59789"/>
        <dbReference type="ChEBI" id="CHEBI:131766"/>
        <dbReference type="EC" id="4.1.99.22"/>
    </reaction>
</comment>
<name>A0A8H7HHR0_9AGAM</name>
<comment type="cofactor">
    <cofactor evidence="2">
        <name>[4Fe-4S] cluster</name>
        <dbReference type="ChEBI" id="CHEBI:49883"/>
    </cofactor>
</comment>
<evidence type="ECO:0000256" key="6">
    <source>
        <dbReference type="ARBA" id="ARBA00022485"/>
    </source>
</evidence>
<dbReference type="InterPro" id="IPR047594">
    <property type="entry name" value="MoaC_bact/euk"/>
</dbReference>
<dbReference type="InterPro" id="IPR013785">
    <property type="entry name" value="Aldolase_TIM"/>
</dbReference>
<dbReference type="SFLD" id="SFLDG01067">
    <property type="entry name" value="SPASM/twitch_domain_containing"/>
    <property type="match status" value="1"/>
</dbReference>
<dbReference type="GO" id="GO:0061799">
    <property type="term" value="F:cyclic pyranopterin monophosphate synthase activity"/>
    <property type="evidence" value="ECO:0007669"/>
    <property type="project" value="UniProtKB-EC"/>
</dbReference>
<dbReference type="InterPro" id="IPR040064">
    <property type="entry name" value="MoaA-like"/>
</dbReference>
<sequence>MLARRAAIQARIAAVDRDLARGPVPTLVDSFGRKHDYLRISLTERCNLRCRYCMPEEGAPLSPSGNILTNDEVVRLARIFVQHGVNKIRITGGEPTLRRGLSELIQELRSLGVKQIGMTSNGIALWKKLPELVHSGLTHLNLSLDTLDPNKFERMTLRRGHDKVLKSLHTALALHESSPNPMPNYSGPQLHSVKLNTVLIRNTNDSEIARFLALTRFNPLSVRFIEFMPFAGNQWDANAVVTASELLQRARDLVRGGWFDDNTPSNLSDSNGIISLPREPTDTARTYRIQGFTGTFGFISSMSDDFCAGCNRLRITADGNLKPCLFDQKETPLRDLLRSQSPTVEKDLVAAIRGAVGGKFAKHGVPNSSFSDPEENHDQSTVRKAGEKIGERLARPMILIGGIGAHLNSENSSEEWETNISQYLSRGSNSTLHVGSTPAPTSNLRHRSFPAYNLLPLPTRFDNSMVPHARWNHTPSSNLTHIDPETGRARMVDVSQKDITQRSATAVGRIIIPEHAYRLIIGETPSGTSHQTSPTVAKNDPATTFQAAQERNEDSSAIKPKGKPGKGDVIATAQIAGIMATKRTSDLIPLCHPLPITHVDVILEPSVTPKSEGPLVYSVTVSATVRTASRTGVEMEALMGANVALLTIWDMLKAVAGQQMTIEGVYVSRKEGGASGTRRHSVLTGFNLTRELGLDEYLQSTYTK</sequence>
<dbReference type="InterPro" id="IPR058240">
    <property type="entry name" value="rSAM_sf"/>
</dbReference>
<evidence type="ECO:0000259" key="16">
    <source>
        <dbReference type="PROSITE" id="PS51918"/>
    </source>
</evidence>
<evidence type="ECO:0000256" key="7">
    <source>
        <dbReference type="ARBA" id="ARBA00022691"/>
    </source>
</evidence>
<dbReference type="SFLD" id="SFLDG01386">
    <property type="entry name" value="main_SPASM_domain-containing"/>
    <property type="match status" value="1"/>
</dbReference>
<evidence type="ECO:0000256" key="11">
    <source>
        <dbReference type="ARBA" id="ARBA00023014"/>
    </source>
</evidence>
<dbReference type="Pfam" id="PF04055">
    <property type="entry name" value="Radical_SAM"/>
    <property type="match status" value="1"/>
</dbReference>
<evidence type="ECO:0000256" key="14">
    <source>
        <dbReference type="ARBA" id="ARBA00023239"/>
    </source>
</evidence>
<dbReference type="GO" id="GO:0051539">
    <property type="term" value="F:4 iron, 4 sulfur cluster binding"/>
    <property type="evidence" value="ECO:0007669"/>
    <property type="project" value="UniProtKB-KW"/>
</dbReference>
<dbReference type="AlphaFoldDB" id="A0A8H7HHR0"/>
<evidence type="ECO:0000256" key="12">
    <source>
        <dbReference type="ARBA" id="ARBA00023134"/>
    </source>
</evidence>
<dbReference type="SFLD" id="SFLDG01383">
    <property type="entry name" value="cyclic_pyranopterin_phosphate"/>
    <property type="match status" value="1"/>
</dbReference>
<keyword evidence="8" id="KW-0479">Metal-binding</keyword>
<evidence type="ECO:0000256" key="9">
    <source>
        <dbReference type="ARBA" id="ARBA00022741"/>
    </source>
</evidence>
<dbReference type="InterPro" id="IPR050105">
    <property type="entry name" value="MoCo_biosynth_MoaA/MoaC"/>
</dbReference>
<evidence type="ECO:0000256" key="5">
    <source>
        <dbReference type="ARBA" id="ARBA00009862"/>
    </source>
</evidence>
<evidence type="ECO:0000256" key="3">
    <source>
        <dbReference type="ARBA" id="ARBA00005046"/>
    </source>
</evidence>
<evidence type="ECO:0000256" key="10">
    <source>
        <dbReference type="ARBA" id="ARBA00023004"/>
    </source>
</evidence>
<dbReference type="CDD" id="cd01335">
    <property type="entry name" value="Radical_SAM"/>
    <property type="match status" value="1"/>
</dbReference>
<dbReference type="Pfam" id="PF06463">
    <property type="entry name" value="Mob_synth_C"/>
    <property type="match status" value="1"/>
</dbReference>
<comment type="catalytic activity">
    <reaction evidence="1">
        <text>(8S)-3',8-cyclo-7,8-dihydroguanosine 5'-triphosphate = cyclic pyranopterin phosphate + diphosphate</text>
        <dbReference type="Rhea" id="RHEA:49580"/>
        <dbReference type="ChEBI" id="CHEBI:33019"/>
        <dbReference type="ChEBI" id="CHEBI:59648"/>
        <dbReference type="ChEBI" id="CHEBI:131766"/>
        <dbReference type="EC" id="4.6.1.17"/>
    </reaction>
</comment>
<dbReference type="SMART" id="SM00729">
    <property type="entry name" value="Elp3"/>
    <property type="match status" value="1"/>
</dbReference>
<accession>A0A8H7HHR0</accession>
<dbReference type="InterPro" id="IPR036522">
    <property type="entry name" value="MoaC_sf"/>
</dbReference>
<dbReference type="GO" id="GO:0061798">
    <property type="term" value="F:GTP 3',8'-cyclase activity"/>
    <property type="evidence" value="ECO:0007669"/>
    <property type="project" value="UniProtKB-EC"/>
</dbReference>
<dbReference type="InterPro" id="IPR006638">
    <property type="entry name" value="Elp3/MiaA/NifB-like_rSAM"/>
</dbReference>
<feature type="domain" description="Radical SAM core" evidence="16">
    <location>
        <begin position="30"/>
        <end position="260"/>
    </location>
</feature>
<dbReference type="GO" id="GO:0046872">
    <property type="term" value="F:metal ion binding"/>
    <property type="evidence" value="ECO:0007669"/>
    <property type="project" value="UniProtKB-KW"/>
</dbReference>
<dbReference type="GO" id="GO:0006777">
    <property type="term" value="P:Mo-molybdopterin cofactor biosynthetic process"/>
    <property type="evidence" value="ECO:0007669"/>
    <property type="project" value="UniProtKB-KW"/>
</dbReference>
<dbReference type="InterPro" id="IPR010505">
    <property type="entry name" value="MoaA_twitch"/>
</dbReference>
<evidence type="ECO:0000256" key="1">
    <source>
        <dbReference type="ARBA" id="ARBA00001637"/>
    </source>
</evidence>
<dbReference type="EMBL" id="JACYCC010000025">
    <property type="protein sequence ID" value="KAF8684610.1"/>
    <property type="molecule type" value="Genomic_DNA"/>
</dbReference>
<dbReference type="Pfam" id="PF01967">
    <property type="entry name" value="MoaC"/>
    <property type="match status" value="1"/>
</dbReference>
<dbReference type="PANTHER" id="PTHR22960:SF0">
    <property type="entry name" value="MOLYBDENUM COFACTOR BIOSYNTHESIS PROTEIN 1"/>
    <property type="match status" value="1"/>
</dbReference>
<evidence type="ECO:0000256" key="2">
    <source>
        <dbReference type="ARBA" id="ARBA00001966"/>
    </source>
</evidence>
<dbReference type="UniPathway" id="UPA00344"/>
<gene>
    <name evidence="17" type="ORF">RHS04_01363</name>
</gene>
<evidence type="ECO:0000256" key="15">
    <source>
        <dbReference type="ARBA" id="ARBA00048697"/>
    </source>
</evidence>
<proteinExistence type="inferred from homology"/>
<dbReference type="InterPro" id="IPR002820">
    <property type="entry name" value="Mopterin_CF_biosynth-C_dom"/>
</dbReference>
<keyword evidence="9" id="KW-0547">Nucleotide-binding</keyword>
<reference evidence="17" key="1">
    <citation type="submission" date="2020-09" db="EMBL/GenBank/DDBJ databases">
        <title>Comparative genome analyses of four rice-infecting Rhizoctonia solani isolates reveal extensive enrichment of homogalacturonan modification genes.</title>
        <authorList>
            <person name="Lee D.-Y."/>
            <person name="Jeon J."/>
            <person name="Kim K.-T."/>
            <person name="Cheong K."/>
            <person name="Song H."/>
            <person name="Choi G."/>
            <person name="Ko J."/>
            <person name="Opiyo S.O."/>
            <person name="Zuo S."/>
            <person name="Madhav S."/>
            <person name="Lee Y.-H."/>
            <person name="Wang G.-L."/>
        </authorList>
    </citation>
    <scope>NUCLEOTIDE SEQUENCE</scope>
    <source>
        <strain evidence="17">AG1-IA YN-7</strain>
    </source>
</reference>
<keyword evidence="12" id="KW-0342">GTP-binding</keyword>
<evidence type="ECO:0000256" key="4">
    <source>
        <dbReference type="ARBA" id="ARBA00008484"/>
    </source>
</evidence>
<keyword evidence="7" id="KW-0949">S-adenosyl-L-methionine</keyword>
<dbReference type="PROSITE" id="PS01305">
    <property type="entry name" value="MOAA_NIFB_PQQE"/>
    <property type="match status" value="1"/>
</dbReference>
<keyword evidence="10" id="KW-0408">Iron</keyword>
<dbReference type="InterPro" id="IPR013483">
    <property type="entry name" value="MoaA"/>
</dbReference>
<keyword evidence="6" id="KW-0004">4Fe-4S</keyword>
<dbReference type="CDD" id="cd01420">
    <property type="entry name" value="MoaC_PE"/>
    <property type="match status" value="1"/>
</dbReference>
<dbReference type="SUPFAM" id="SSF55040">
    <property type="entry name" value="Molybdenum cofactor biosynthesis protein C, MoaC"/>
    <property type="match status" value="1"/>
</dbReference>
<organism evidence="17 18">
    <name type="scientific">Rhizoctonia solani</name>
    <dbReference type="NCBI Taxonomy" id="456999"/>
    <lineage>
        <taxon>Eukaryota</taxon>
        <taxon>Fungi</taxon>
        <taxon>Dikarya</taxon>
        <taxon>Basidiomycota</taxon>
        <taxon>Agaricomycotina</taxon>
        <taxon>Agaricomycetes</taxon>
        <taxon>Cantharellales</taxon>
        <taxon>Ceratobasidiaceae</taxon>
        <taxon>Rhizoctonia</taxon>
    </lineage>
</organism>
<comment type="similarity">
    <text evidence="5">In the N-terminal section; belongs to the radical SAM superfamily. MoaA family.</text>
</comment>
<dbReference type="PROSITE" id="PS51918">
    <property type="entry name" value="RADICAL_SAM"/>
    <property type="match status" value="1"/>
</dbReference>
<comment type="similarity">
    <text evidence="4">In the C-terminal section; belongs to the MoaC family.</text>
</comment>
<evidence type="ECO:0000256" key="8">
    <source>
        <dbReference type="ARBA" id="ARBA00022723"/>
    </source>
</evidence>
<protein>
    <submittedName>
        <fullName evidence="17">Molybdenum cofactor biosynthesis prote</fullName>
    </submittedName>
</protein>
<dbReference type="SFLD" id="SFLDS00029">
    <property type="entry name" value="Radical_SAM"/>
    <property type="match status" value="1"/>
</dbReference>
<keyword evidence="13" id="KW-0501">Molybdenum cofactor biosynthesis</keyword>
<dbReference type="PANTHER" id="PTHR22960">
    <property type="entry name" value="MOLYBDOPTERIN COFACTOR SYNTHESIS PROTEIN A"/>
    <property type="match status" value="1"/>
</dbReference>
<comment type="pathway">
    <text evidence="3">Cofactor biosynthesis; molybdopterin biosynthesis.</text>
</comment>
<dbReference type="InterPro" id="IPR000385">
    <property type="entry name" value="MoaA_NifB_PqqE_Fe-S-bd_CS"/>
</dbReference>
<dbReference type="NCBIfam" id="TIGR02666">
    <property type="entry name" value="moaA"/>
    <property type="match status" value="1"/>
</dbReference>
<evidence type="ECO:0000313" key="18">
    <source>
        <dbReference type="Proteomes" id="UP000650582"/>
    </source>
</evidence>
<keyword evidence="14" id="KW-0456">Lyase</keyword>
<evidence type="ECO:0000313" key="17">
    <source>
        <dbReference type="EMBL" id="KAF8684610.1"/>
    </source>
</evidence>
<dbReference type="SUPFAM" id="SSF102114">
    <property type="entry name" value="Radical SAM enzymes"/>
    <property type="match status" value="1"/>
</dbReference>